<dbReference type="KEGG" id="phr:C6569_01350"/>
<dbReference type="PANTHER" id="PTHR11002:SF79">
    <property type="entry name" value="CARBONIC ANHYDRASE 2"/>
    <property type="match status" value="1"/>
</dbReference>
<evidence type="ECO:0000256" key="7">
    <source>
        <dbReference type="SAM" id="SignalP"/>
    </source>
</evidence>
<dbReference type="RefSeq" id="WP_106747154.1">
    <property type="nucleotide sequence ID" value="NZ_CP027668.1"/>
</dbReference>
<dbReference type="Pfam" id="PF00484">
    <property type="entry name" value="Pro_CA"/>
    <property type="match status" value="1"/>
</dbReference>
<keyword evidence="4" id="KW-0456">Lyase</keyword>
<evidence type="ECO:0000256" key="6">
    <source>
        <dbReference type="PIRSR" id="PIRSR601765-1"/>
    </source>
</evidence>
<accession>A0A2S0N6N5</accession>
<protein>
    <recommendedName>
        <fullName evidence="2">carbonic anhydrase</fullName>
        <ecNumber evidence="2">4.2.1.1</ecNumber>
    </recommendedName>
</protein>
<evidence type="ECO:0000256" key="1">
    <source>
        <dbReference type="ARBA" id="ARBA00006217"/>
    </source>
</evidence>
<evidence type="ECO:0000313" key="8">
    <source>
        <dbReference type="EMBL" id="AVO43824.1"/>
    </source>
</evidence>
<dbReference type="Proteomes" id="UP000237889">
    <property type="component" value="Chromosome"/>
</dbReference>
<dbReference type="GO" id="GO:0008270">
    <property type="term" value="F:zinc ion binding"/>
    <property type="evidence" value="ECO:0007669"/>
    <property type="project" value="InterPro"/>
</dbReference>
<dbReference type="PANTHER" id="PTHR11002">
    <property type="entry name" value="CARBONIC ANHYDRASE"/>
    <property type="match status" value="1"/>
</dbReference>
<dbReference type="InterPro" id="IPR001765">
    <property type="entry name" value="Carbonic_anhydrase"/>
</dbReference>
<comment type="catalytic activity">
    <reaction evidence="5">
        <text>hydrogencarbonate + H(+) = CO2 + H2O</text>
        <dbReference type="Rhea" id="RHEA:10748"/>
        <dbReference type="ChEBI" id="CHEBI:15377"/>
        <dbReference type="ChEBI" id="CHEBI:15378"/>
        <dbReference type="ChEBI" id="CHEBI:16526"/>
        <dbReference type="ChEBI" id="CHEBI:17544"/>
        <dbReference type="EC" id="4.2.1.1"/>
    </reaction>
</comment>
<dbReference type="EC" id="4.2.1.1" evidence="2"/>
<dbReference type="EMBL" id="CP027668">
    <property type="protein sequence ID" value="AVO43824.1"/>
    <property type="molecule type" value="Genomic_DNA"/>
</dbReference>
<comment type="cofactor">
    <cofactor evidence="6">
        <name>Zn(2+)</name>
        <dbReference type="ChEBI" id="CHEBI:29105"/>
    </cofactor>
    <text evidence="6">Binds 1 zinc ion per subunit.</text>
</comment>
<dbReference type="InterPro" id="IPR036874">
    <property type="entry name" value="Carbonic_anhydrase_sf"/>
</dbReference>
<dbReference type="CDD" id="cd03378">
    <property type="entry name" value="beta_CA_cladeC"/>
    <property type="match status" value="1"/>
</dbReference>
<dbReference type="SMART" id="SM00947">
    <property type="entry name" value="Pro_CA"/>
    <property type="match status" value="1"/>
</dbReference>
<name>A0A2S0N6N5_9HYPH</name>
<gene>
    <name evidence="8" type="ORF">C6569_01350</name>
</gene>
<dbReference type="InterPro" id="IPR006311">
    <property type="entry name" value="TAT_signal"/>
</dbReference>
<organism evidence="8 9">
    <name type="scientific">Phreatobacter cathodiphilus</name>
    <dbReference type="NCBI Taxonomy" id="1868589"/>
    <lineage>
        <taxon>Bacteria</taxon>
        <taxon>Pseudomonadati</taxon>
        <taxon>Pseudomonadota</taxon>
        <taxon>Alphaproteobacteria</taxon>
        <taxon>Hyphomicrobiales</taxon>
        <taxon>Phreatobacteraceae</taxon>
        <taxon>Phreatobacter</taxon>
    </lineage>
</organism>
<sequence>MCRTCDSRLDRRTLLGAAGLAMAAGLSAAGKAFAAEGPGSGLTPDQALDKLKQGNRRYVADAQSCVMDMARRRNETAGGQAPWATLVSCADSRVPPELIFGGLTLGELFVVRNAGNTVDTTAMGTLEYGAAVLKSPLIVVLGHSGCGAVAAACDVVAKNATFPGAIGPMIEPIVPAALAARGRQGDFIDNTVRENVRRTVAKLTSAGPIIAEAVKAGAVKIVGARYDLATGAVDVFA</sequence>
<feature type="signal peptide" evidence="7">
    <location>
        <begin position="1"/>
        <end position="34"/>
    </location>
</feature>
<evidence type="ECO:0000256" key="3">
    <source>
        <dbReference type="ARBA" id="ARBA00022833"/>
    </source>
</evidence>
<feature type="binding site" evidence="6">
    <location>
        <position position="146"/>
    </location>
    <ligand>
        <name>Zn(2+)</name>
        <dbReference type="ChEBI" id="CHEBI:29105"/>
    </ligand>
</feature>
<proteinExistence type="inferred from homology"/>
<dbReference type="AlphaFoldDB" id="A0A2S0N6N5"/>
<keyword evidence="3 6" id="KW-0862">Zinc</keyword>
<dbReference type="GO" id="GO:0015976">
    <property type="term" value="P:carbon utilization"/>
    <property type="evidence" value="ECO:0007669"/>
    <property type="project" value="InterPro"/>
</dbReference>
<keyword evidence="7" id="KW-0732">Signal</keyword>
<dbReference type="SUPFAM" id="SSF53056">
    <property type="entry name" value="beta-carbonic anhydrase, cab"/>
    <property type="match status" value="1"/>
</dbReference>
<keyword evidence="9" id="KW-1185">Reference proteome</keyword>
<evidence type="ECO:0000256" key="4">
    <source>
        <dbReference type="ARBA" id="ARBA00023239"/>
    </source>
</evidence>
<feature type="binding site" evidence="6">
    <location>
        <position position="143"/>
    </location>
    <ligand>
        <name>Zn(2+)</name>
        <dbReference type="ChEBI" id="CHEBI:29105"/>
    </ligand>
</feature>
<dbReference type="Gene3D" id="3.40.1050.10">
    <property type="entry name" value="Carbonic anhydrase"/>
    <property type="match status" value="1"/>
</dbReference>
<feature type="chain" id="PRO_5015490151" description="carbonic anhydrase" evidence="7">
    <location>
        <begin position="35"/>
        <end position="237"/>
    </location>
</feature>
<evidence type="ECO:0000256" key="5">
    <source>
        <dbReference type="ARBA" id="ARBA00048348"/>
    </source>
</evidence>
<comment type="similarity">
    <text evidence="1">Belongs to the beta-class carbonic anhydrase family.</text>
</comment>
<reference evidence="8 9" key="1">
    <citation type="submission" date="2018-03" db="EMBL/GenBank/DDBJ databases">
        <title>Genome sequencing of Phreatobacter sp.</title>
        <authorList>
            <person name="Kim S.-J."/>
            <person name="Heo J."/>
            <person name="Kwon S.-W."/>
        </authorList>
    </citation>
    <scope>NUCLEOTIDE SEQUENCE [LARGE SCALE GENOMIC DNA]</scope>
    <source>
        <strain evidence="8 9">S-12</strain>
    </source>
</reference>
<feature type="binding site" evidence="6">
    <location>
        <position position="91"/>
    </location>
    <ligand>
        <name>Zn(2+)</name>
        <dbReference type="ChEBI" id="CHEBI:29105"/>
    </ligand>
</feature>
<evidence type="ECO:0000313" key="9">
    <source>
        <dbReference type="Proteomes" id="UP000237889"/>
    </source>
</evidence>
<dbReference type="PROSITE" id="PS51318">
    <property type="entry name" value="TAT"/>
    <property type="match status" value="1"/>
</dbReference>
<dbReference type="InterPro" id="IPR015892">
    <property type="entry name" value="Carbonic_anhydrase_CS"/>
</dbReference>
<keyword evidence="6" id="KW-0479">Metal-binding</keyword>
<dbReference type="PROSITE" id="PS00704">
    <property type="entry name" value="PROK_CO2_ANHYDRASE_1"/>
    <property type="match status" value="1"/>
</dbReference>
<dbReference type="GO" id="GO:0004089">
    <property type="term" value="F:carbonate dehydratase activity"/>
    <property type="evidence" value="ECO:0007669"/>
    <property type="project" value="UniProtKB-EC"/>
</dbReference>
<evidence type="ECO:0000256" key="2">
    <source>
        <dbReference type="ARBA" id="ARBA00012925"/>
    </source>
</evidence>
<feature type="binding site" evidence="6">
    <location>
        <position position="89"/>
    </location>
    <ligand>
        <name>Zn(2+)</name>
        <dbReference type="ChEBI" id="CHEBI:29105"/>
    </ligand>
</feature>
<dbReference type="OrthoDB" id="9797527at2"/>